<dbReference type="SUPFAM" id="SSF53335">
    <property type="entry name" value="S-adenosyl-L-methionine-dependent methyltransferases"/>
    <property type="match status" value="1"/>
</dbReference>
<dbReference type="EMBL" id="UINC01204261">
    <property type="protein sequence ID" value="SVE24906.1"/>
    <property type="molecule type" value="Genomic_DNA"/>
</dbReference>
<feature type="domain" description="Methyltransferase FkbM" evidence="1">
    <location>
        <begin position="3"/>
        <end position="45"/>
    </location>
</feature>
<dbReference type="Pfam" id="PF05050">
    <property type="entry name" value="Methyltransf_21"/>
    <property type="match status" value="1"/>
</dbReference>
<dbReference type="Gene3D" id="3.40.50.150">
    <property type="entry name" value="Vaccinia Virus protein VP39"/>
    <property type="match status" value="1"/>
</dbReference>
<accession>A0A383BXD2</accession>
<evidence type="ECO:0000259" key="1">
    <source>
        <dbReference type="Pfam" id="PF05050"/>
    </source>
</evidence>
<sequence>KFPQPNYIKIDVDGIEMMILKGGRNVLRNPATKSVLVEFPNNNPEMLKSGVELFEKLDFELVKYSPHRSDDNYIFNRKSF</sequence>
<proteinExistence type="predicted"/>
<reference evidence="2" key="1">
    <citation type="submission" date="2018-05" db="EMBL/GenBank/DDBJ databases">
        <authorList>
            <person name="Lanie J.A."/>
            <person name="Ng W.-L."/>
            <person name="Kazmierczak K.M."/>
            <person name="Andrzejewski T.M."/>
            <person name="Davidsen T.M."/>
            <person name="Wayne K.J."/>
            <person name="Tettelin H."/>
            <person name="Glass J.I."/>
            <person name="Rusch D."/>
            <person name="Podicherti R."/>
            <person name="Tsui H.-C.T."/>
            <person name="Winkler M.E."/>
        </authorList>
    </citation>
    <scope>NUCLEOTIDE SEQUENCE</scope>
</reference>
<gene>
    <name evidence="2" type="ORF">METZ01_LOCUS477760</name>
</gene>
<name>A0A383BXD2_9ZZZZ</name>
<evidence type="ECO:0000313" key="2">
    <source>
        <dbReference type="EMBL" id="SVE24906.1"/>
    </source>
</evidence>
<dbReference type="AlphaFoldDB" id="A0A383BXD2"/>
<dbReference type="InterPro" id="IPR029063">
    <property type="entry name" value="SAM-dependent_MTases_sf"/>
</dbReference>
<dbReference type="InterPro" id="IPR006342">
    <property type="entry name" value="FkbM_mtfrase"/>
</dbReference>
<feature type="non-terminal residue" evidence="2">
    <location>
        <position position="1"/>
    </location>
</feature>
<protein>
    <recommendedName>
        <fullName evidence="1">Methyltransferase FkbM domain-containing protein</fullName>
    </recommendedName>
</protein>
<organism evidence="2">
    <name type="scientific">marine metagenome</name>
    <dbReference type="NCBI Taxonomy" id="408172"/>
    <lineage>
        <taxon>unclassified sequences</taxon>
        <taxon>metagenomes</taxon>
        <taxon>ecological metagenomes</taxon>
    </lineage>
</organism>